<accession>A0A4U9XHZ8</accession>
<reference evidence="3 4" key="1">
    <citation type="submission" date="2019-05" db="EMBL/GenBank/DDBJ databases">
        <authorList>
            <consortium name="Pathogen Informatics"/>
        </authorList>
    </citation>
    <scope>NUCLEOTIDE SEQUENCE [LARGE SCALE GENOMIC DNA]</scope>
    <source>
        <strain evidence="3 4">NCTC5386</strain>
    </source>
</reference>
<dbReference type="InterPro" id="IPR010982">
    <property type="entry name" value="Lambda_DNA-bd_dom_sf"/>
</dbReference>
<dbReference type="RefSeq" id="WP_077322968.1">
    <property type="nucleotide sequence ID" value="NZ_CABEHT010000001.1"/>
</dbReference>
<dbReference type="Pfam" id="PF01381">
    <property type="entry name" value="HTH_3"/>
    <property type="match status" value="1"/>
</dbReference>
<dbReference type="PANTHER" id="PTHR46558:SF11">
    <property type="entry name" value="HTH-TYPE TRANSCRIPTIONAL REGULATOR XRE"/>
    <property type="match status" value="1"/>
</dbReference>
<dbReference type="InterPro" id="IPR001387">
    <property type="entry name" value="Cro/C1-type_HTH"/>
</dbReference>
<dbReference type="CDD" id="cd00093">
    <property type="entry name" value="HTH_XRE"/>
    <property type="match status" value="1"/>
</dbReference>
<evidence type="ECO:0000259" key="2">
    <source>
        <dbReference type="PROSITE" id="PS50943"/>
    </source>
</evidence>
<dbReference type="PROSITE" id="PS50943">
    <property type="entry name" value="HTH_CROC1"/>
    <property type="match status" value="1"/>
</dbReference>
<protein>
    <submittedName>
        <fullName evidence="3">Cro/CI family transcriptional regulator</fullName>
    </submittedName>
</protein>
<dbReference type="SUPFAM" id="SSF47413">
    <property type="entry name" value="lambda repressor-like DNA-binding domains"/>
    <property type="match status" value="1"/>
</dbReference>
<keyword evidence="1" id="KW-0238">DNA-binding</keyword>
<feature type="domain" description="HTH cro/C1-type" evidence="2">
    <location>
        <begin position="10"/>
        <end position="60"/>
    </location>
</feature>
<gene>
    <name evidence="3" type="ORF">NCTC5386_00215</name>
</gene>
<sequence length="359" mass="41287">MIGDTIFLERTRLGMTQEKLSDYLHLTKATISKWENNQAKPDIDYLILLAKLFDMSLDDLVGFQKTLSDSERSALFHQLKKEMNHMSDDDVVKKAEELSKQYISDFKTLLILIQLVLSNTKQVNNNPWLLDILNRIISKTTVESDLQAAIMLKVVILFQNKDYDEIISLYQNRPYKLGEELFLANSFAAKGDISQAKQVLQVEIYQQIPLICQYLLNLTVYESANRQELIFSRLEQLMATFQLKSLHPNTAISCYYGLACHSVEYKPKQAISYLKELVEATKNLLQQFQLHGDHFFDAIDPWLEELPTGTQPPSSAQTLVERIIGLVKSPNLQPLGAQKDFQDLLEDLEQLKKENTDEH</sequence>
<organism evidence="3 4">
    <name type="scientific">Streptococcus pseudoporcinus</name>
    <dbReference type="NCBI Taxonomy" id="361101"/>
    <lineage>
        <taxon>Bacteria</taxon>
        <taxon>Bacillati</taxon>
        <taxon>Bacillota</taxon>
        <taxon>Bacilli</taxon>
        <taxon>Lactobacillales</taxon>
        <taxon>Streptococcaceae</taxon>
        <taxon>Streptococcus</taxon>
    </lineage>
</organism>
<dbReference type="EMBL" id="CABEHT010000001">
    <property type="protein sequence ID" value="VTS12405.1"/>
    <property type="molecule type" value="Genomic_DNA"/>
</dbReference>
<dbReference type="AlphaFoldDB" id="A0A4U9XHZ8"/>
<proteinExistence type="predicted"/>
<dbReference type="GO" id="GO:0003677">
    <property type="term" value="F:DNA binding"/>
    <property type="evidence" value="ECO:0007669"/>
    <property type="project" value="UniProtKB-KW"/>
</dbReference>
<evidence type="ECO:0000313" key="3">
    <source>
        <dbReference type="EMBL" id="VTS12405.1"/>
    </source>
</evidence>
<dbReference type="SMART" id="SM00530">
    <property type="entry name" value="HTH_XRE"/>
    <property type="match status" value="1"/>
</dbReference>
<name>A0A4U9XHZ8_9STRE</name>
<evidence type="ECO:0000313" key="4">
    <source>
        <dbReference type="Proteomes" id="UP000394068"/>
    </source>
</evidence>
<evidence type="ECO:0000256" key="1">
    <source>
        <dbReference type="ARBA" id="ARBA00023125"/>
    </source>
</evidence>
<dbReference type="Gene3D" id="1.10.260.40">
    <property type="entry name" value="lambda repressor-like DNA-binding domains"/>
    <property type="match status" value="1"/>
</dbReference>
<dbReference type="PANTHER" id="PTHR46558">
    <property type="entry name" value="TRACRIPTIONAL REGULATORY PROTEIN-RELATED-RELATED"/>
    <property type="match status" value="1"/>
</dbReference>
<dbReference type="Proteomes" id="UP000394068">
    <property type="component" value="Unassembled WGS sequence"/>
</dbReference>